<evidence type="ECO:0000256" key="2">
    <source>
        <dbReference type="ARBA" id="ARBA00023015"/>
    </source>
</evidence>
<dbReference type="SMART" id="SM01019">
    <property type="entry name" value="B3"/>
    <property type="match status" value="2"/>
</dbReference>
<keyword evidence="4" id="KW-0804">Transcription</keyword>
<dbReference type="Proteomes" id="UP000594638">
    <property type="component" value="Unassembled WGS sequence"/>
</dbReference>
<dbReference type="InterPro" id="IPR039218">
    <property type="entry name" value="REM_fam"/>
</dbReference>
<protein>
    <submittedName>
        <fullName evidence="7">B3 domain-containing Os03g0621600</fullName>
    </submittedName>
</protein>
<gene>
    <name evidence="7" type="ORF">OLEA9_A092548</name>
</gene>
<evidence type="ECO:0000256" key="1">
    <source>
        <dbReference type="ARBA" id="ARBA00004123"/>
    </source>
</evidence>
<dbReference type="Gene3D" id="2.40.330.10">
    <property type="entry name" value="DNA-binding pseudobarrel domain"/>
    <property type="match status" value="2"/>
</dbReference>
<name>A0A8S0PTH6_OLEEU</name>
<keyword evidence="5" id="KW-0539">Nucleus</keyword>
<keyword evidence="2" id="KW-0805">Transcription regulation</keyword>
<dbReference type="PANTHER" id="PTHR31674:SF25">
    <property type="entry name" value="B3 DOMAIN-CONTAINING TRANSCRIPTION FACTOR VRN1-LIKE"/>
    <property type="match status" value="1"/>
</dbReference>
<dbReference type="CDD" id="cd10017">
    <property type="entry name" value="B3_DNA"/>
    <property type="match status" value="2"/>
</dbReference>
<feature type="domain" description="TF-B3" evidence="6">
    <location>
        <begin position="160"/>
        <end position="257"/>
    </location>
</feature>
<keyword evidence="3" id="KW-0238">DNA-binding</keyword>
<reference evidence="7 8" key="1">
    <citation type="submission" date="2019-12" db="EMBL/GenBank/DDBJ databases">
        <authorList>
            <person name="Alioto T."/>
            <person name="Alioto T."/>
            <person name="Gomez Garrido J."/>
        </authorList>
    </citation>
    <scope>NUCLEOTIDE SEQUENCE [LARGE SCALE GENOMIC DNA]</scope>
</reference>
<dbReference type="GO" id="GO:0005634">
    <property type="term" value="C:nucleus"/>
    <property type="evidence" value="ECO:0007669"/>
    <property type="project" value="UniProtKB-SubCell"/>
</dbReference>
<dbReference type="AlphaFoldDB" id="A0A8S0PTH6"/>
<evidence type="ECO:0000259" key="6">
    <source>
        <dbReference type="PROSITE" id="PS50863"/>
    </source>
</evidence>
<dbReference type="PROSITE" id="PS50863">
    <property type="entry name" value="B3"/>
    <property type="match status" value="2"/>
</dbReference>
<dbReference type="OrthoDB" id="912016at2759"/>
<evidence type="ECO:0000256" key="3">
    <source>
        <dbReference type="ARBA" id="ARBA00023125"/>
    </source>
</evidence>
<dbReference type="GO" id="GO:0003677">
    <property type="term" value="F:DNA binding"/>
    <property type="evidence" value="ECO:0007669"/>
    <property type="project" value="UniProtKB-KW"/>
</dbReference>
<dbReference type="EMBL" id="CACTIH010000226">
    <property type="protein sequence ID" value="CAA2957518.1"/>
    <property type="molecule type" value="Genomic_DNA"/>
</dbReference>
<evidence type="ECO:0000256" key="4">
    <source>
        <dbReference type="ARBA" id="ARBA00023163"/>
    </source>
</evidence>
<comment type="subcellular location">
    <subcellularLocation>
        <location evidence="1">Nucleus</location>
    </subcellularLocation>
</comment>
<dbReference type="Gramene" id="OE9A092548T1">
    <property type="protein sequence ID" value="OE9A092548C1"/>
    <property type="gene ID" value="OE9A092548"/>
</dbReference>
<evidence type="ECO:0000313" key="8">
    <source>
        <dbReference type="Proteomes" id="UP000594638"/>
    </source>
</evidence>
<proteinExistence type="predicted"/>
<organism evidence="7 8">
    <name type="scientific">Olea europaea subsp. europaea</name>
    <dbReference type="NCBI Taxonomy" id="158383"/>
    <lineage>
        <taxon>Eukaryota</taxon>
        <taxon>Viridiplantae</taxon>
        <taxon>Streptophyta</taxon>
        <taxon>Embryophyta</taxon>
        <taxon>Tracheophyta</taxon>
        <taxon>Spermatophyta</taxon>
        <taxon>Magnoliopsida</taxon>
        <taxon>eudicotyledons</taxon>
        <taxon>Gunneridae</taxon>
        <taxon>Pentapetalae</taxon>
        <taxon>asterids</taxon>
        <taxon>lamiids</taxon>
        <taxon>Lamiales</taxon>
        <taxon>Oleaceae</taxon>
        <taxon>Oleeae</taxon>
        <taxon>Olea</taxon>
    </lineage>
</organism>
<dbReference type="InterPro" id="IPR003340">
    <property type="entry name" value="B3_DNA-bd"/>
</dbReference>
<keyword evidence="8" id="KW-1185">Reference proteome</keyword>
<evidence type="ECO:0000256" key="5">
    <source>
        <dbReference type="ARBA" id="ARBA00023242"/>
    </source>
</evidence>
<comment type="caution">
    <text evidence="7">The sequence shown here is derived from an EMBL/GenBank/DDBJ whole genome shotgun (WGS) entry which is preliminary data.</text>
</comment>
<dbReference type="PANTHER" id="PTHR31674">
    <property type="entry name" value="B3 DOMAIN-CONTAINING PROTEIN REM-LIKE 3-RELATED"/>
    <property type="match status" value="1"/>
</dbReference>
<evidence type="ECO:0000313" key="7">
    <source>
        <dbReference type="EMBL" id="CAA2957518.1"/>
    </source>
</evidence>
<feature type="domain" description="TF-B3" evidence="6">
    <location>
        <begin position="8"/>
        <end position="101"/>
    </location>
</feature>
<dbReference type="InterPro" id="IPR015300">
    <property type="entry name" value="DNA-bd_pseudobarrel_sf"/>
</dbReference>
<dbReference type="Pfam" id="PF02362">
    <property type="entry name" value="B3"/>
    <property type="match status" value="2"/>
</dbReference>
<dbReference type="SUPFAM" id="SSF101936">
    <property type="entry name" value="DNA-binding pseudobarrel domain"/>
    <property type="match status" value="2"/>
</dbReference>
<sequence length="258" mass="29854">MARKPKPKPSFFKVLIGNFTPRLRLPALFVLNYGEILPENVTLTTNSGKSWNVKLELDEGEHYFSQGWVKFAEDLDLKMGTFLLFQLVDNSTFNVLAYGLSGCEMEFEDGESQTDDAEPEEVPLRRSARNVKGKQPVYSLKKEAWTICDHKPESSAETTNPQFYLTLKEHHRYRVTLYKEFATETGLAYKKAVVLEDPHGRYWPVALHWAKTRWFKLEMASGWSEFRKANRLAFGDTCSFEFIPSKNVIRVTEIEHEN</sequence>
<accession>A0A8S0PTH6</accession>